<name>A0AAE6IZY6_CAMFE</name>
<reference evidence="1 2" key="1">
    <citation type="submission" date="2019-08" db="EMBL/GenBank/DDBJ databases">
        <title>Complete genomes of the Campylobacter fetus subsp. venerealis, Campylobacter lari subsp. concheus, Campylobacter sputorum bv. sputorum and Campylobacter volucris type strains.</title>
        <authorList>
            <person name="Miller W.G."/>
            <person name="Yee E."/>
        </authorList>
    </citation>
    <scope>NUCLEOTIDE SEQUENCE [LARGE SCALE GENOMIC DNA]</scope>
    <source>
        <strain evidence="1 2">NCTC 10354</strain>
    </source>
</reference>
<dbReference type="EMBL" id="CP043435">
    <property type="protein sequence ID" value="QEL45401.1"/>
    <property type="molecule type" value="Genomic_DNA"/>
</dbReference>
<accession>A0AAE6IZY6</accession>
<evidence type="ECO:0000313" key="2">
    <source>
        <dbReference type="Proteomes" id="UP000322035"/>
    </source>
</evidence>
<dbReference type="Proteomes" id="UP000322035">
    <property type="component" value="Chromosome"/>
</dbReference>
<evidence type="ECO:0000313" key="1">
    <source>
        <dbReference type="EMBL" id="QEL45401.1"/>
    </source>
</evidence>
<gene>
    <name evidence="1" type="ORF">CFVT_1479</name>
</gene>
<sequence length="52" mass="6063">MKYYKICKKCKCVEPATYSRCPACGYRLSILEIQSKDVTKDNKNKKELKCVI</sequence>
<proteinExistence type="predicted"/>
<dbReference type="AlphaFoldDB" id="A0AAE6IZY6"/>
<protein>
    <submittedName>
        <fullName evidence="1">Uncharacterized protein</fullName>
    </submittedName>
</protein>
<organism evidence="1 2">
    <name type="scientific">Campylobacter fetus subsp. venerealis NCTC 10354</name>
    <dbReference type="NCBI Taxonomy" id="983328"/>
    <lineage>
        <taxon>Bacteria</taxon>
        <taxon>Pseudomonadati</taxon>
        <taxon>Campylobacterota</taxon>
        <taxon>Epsilonproteobacteria</taxon>
        <taxon>Campylobacterales</taxon>
        <taxon>Campylobacteraceae</taxon>
        <taxon>Campylobacter</taxon>
        <taxon>Campylobacter fetus subsp. venerealis bv. venerealis</taxon>
    </lineage>
</organism>
<dbReference type="RefSeq" id="WP_010404305.1">
    <property type="nucleotide sequence ID" value="NZ_CP043435.1"/>
</dbReference>